<reference evidence="2 3" key="1">
    <citation type="submission" date="2020-08" db="EMBL/GenBank/DDBJ databases">
        <title>Sequencing the genomes of 1000 actinobacteria strains.</title>
        <authorList>
            <person name="Klenk H.-P."/>
        </authorList>
    </citation>
    <scope>NUCLEOTIDE SEQUENCE [LARGE SCALE GENOMIC DNA]</scope>
    <source>
        <strain evidence="2 3">DSM 43851</strain>
    </source>
</reference>
<dbReference type="InterPro" id="IPR036388">
    <property type="entry name" value="WH-like_DNA-bd_sf"/>
</dbReference>
<dbReference type="InterPro" id="IPR036390">
    <property type="entry name" value="WH_DNA-bd_sf"/>
</dbReference>
<sequence>MSLRHALLGLLTLSPNSGYQLAQIFQNTLRQIWNARNHQLYPELARLSADGHVECVEEGARGKRTYAITDEGRAELRRWLVEVEPDRTMRSETYLRAWLLSAVLSREDALGVLERDIQVLREQRDGVLAVMARSAAISPPHGPHNLSLDLNLRLTEAMLGWSEEATRRIAERP</sequence>
<evidence type="ECO:0000313" key="2">
    <source>
        <dbReference type="EMBL" id="MBB5888961.1"/>
    </source>
</evidence>
<dbReference type="InterPro" id="IPR005149">
    <property type="entry name" value="Tscrpt_reg_PadR_N"/>
</dbReference>
<comment type="caution">
    <text evidence="2">The sequence shown here is derived from an EMBL/GenBank/DDBJ whole genome shotgun (WGS) entry which is preliminary data.</text>
</comment>
<organism evidence="2 3">
    <name type="scientific">Kutzneria kofuensis</name>
    <dbReference type="NCBI Taxonomy" id="103725"/>
    <lineage>
        <taxon>Bacteria</taxon>
        <taxon>Bacillati</taxon>
        <taxon>Actinomycetota</taxon>
        <taxon>Actinomycetes</taxon>
        <taxon>Pseudonocardiales</taxon>
        <taxon>Pseudonocardiaceae</taxon>
        <taxon>Kutzneria</taxon>
    </lineage>
</organism>
<proteinExistence type="predicted"/>
<dbReference type="Gene3D" id="1.10.10.10">
    <property type="entry name" value="Winged helix-like DNA-binding domain superfamily/Winged helix DNA-binding domain"/>
    <property type="match status" value="1"/>
</dbReference>
<dbReference type="PANTHER" id="PTHR43252">
    <property type="entry name" value="TRANSCRIPTIONAL REGULATOR YQJI"/>
    <property type="match status" value="1"/>
</dbReference>
<dbReference type="GO" id="GO:0003677">
    <property type="term" value="F:DNA binding"/>
    <property type="evidence" value="ECO:0007669"/>
    <property type="project" value="UniProtKB-KW"/>
</dbReference>
<gene>
    <name evidence="2" type="ORF">BJ998_000157</name>
</gene>
<accession>A0A7W9KAL1</accession>
<feature type="domain" description="Transcription regulator PadR N-terminal" evidence="1">
    <location>
        <begin position="7"/>
        <end position="77"/>
    </location>
</feature>
<dbReference type="SUPFAM" id="SSF46785">
    <property type="entry name" value="Winged helix' DNA-binding domain"/>
    <property type="match status" value="1"/>
</dbReference>
<evidence type="ECO:0000313" key="3">
    <source>
        <dbReference type="Proteomes" id="UP000585638"/>
    </source>
</evidence>
<evidence type="ECO:0000259" key="1">
    <source>
        <dbReference type="Pfam" id="PF03551"/>
    </source>
</evidence>
<dbReference type="EMBL" id="JACHIR010000001">
    <property type="protein sequence ID" value="MBB5888961.1"/>
    <property type="molecule type" value="Genomic_DNA"/>
</dbReference>
<dbReference type="Proteomes" id="UP000585638">
    <property type="component" value="Unassembled WGS sequence"/>
</dbReference>
<dbReference type="AlphaFoldDB" id="A0A7W9KAL1"/>
<dbReference type="RefSeq" id="WP_184857528.1">
    <property type="nucleotide sequence ID" value="NZ_BAAAWY010000013.1"/>
</dbReference>
<dbReference type="Pfam" id="PF03551">
    <property type="entry name" value="PadR"/>
    <property type="match status" value="1"/>
</dbReference>
<keyword evidence="3" id="KW-1185">Reference proteome</keyword>
<protein>
    <submittedName>
        <fullName evidence="2">DNA-binding PadR family transcriptional regulator</fullName>
    </submittedName>
</protein>
<dbReference type="PANTHER" id="PTHR43252:SF6">
    <property type="entry name" value="NEGATIVE TRANSCRIPTION REGULATOR PADR"/>
    <property type="match status" value="1"/>
</dbReference>
<name>A0A7W9KAL1_9PSEU</name>
<keyword evidence="2" id="KW-0238">DNA-binding</keyword>